<dbReference type="EMBL" id="CP011542">
    <property type="protein sequence ID" value="AKK06493.1"/>
    <property type="molecule type" value="Genomic_DNA"/>
</dbReference>
<keyword evidence="5 6" id="KW-0472">Membrane</keyword>
<dbReference type="GO" id="GO:0031460">
    <property type="term" value="P:glycine betaine transport"/>
    <property type="evidence" value="ECO:0007669"/>
    <property type="project" value="TreeGrafter"/>
</dbReference>
<feature type="transmembrane region" description="Helical" evidence="6">
    <location>
        <begin position="139"/>
        <end position="159"/>
    </location>
</feature>
<dbReference type="STRING" id="571915.CMUST_10890"/>
<dbReference type="Pfam" id="PF00528">
    <property type="entry name" value="BPD_transp_1"/>
    <property type="match status" value="1"/>
</dbReference>
<evidence type="ECO:0000256" key="2">
    <source>
        <dbReference type="ARBA" id="ARBA00022448"/>
    </source>
</evidence>
<dbReference type="AlphaFoldDB" id="A0A0G3H3T7"/>
<feature type="transmembrane region" description="Helical" evidence="6">
    <location>
        <begin position="41"/>
        <end position="65"/>
    </location>
</feature>
<feature type="transmembrane region" description="Helical" evidence="6">
    <location>
        <begin position="115"/>
        <end position="133"/>
    </location>
</feature>
<dbReference type="OrthoDB" id="5244012at2"/>
<dbReference type="Gene3D" id="1.10.3720.10">
    <property type="entry name" value="MetI-like"/>
    <property type="match status" value="1"/>
</dbReference>
<feature type="transmembrane region" description="Helical" evidence="6">
    <location>
        <begin position="171"/>
        <end position="191"/>
    </location>
</feature>
<feature type="domain" description="ABC transmembrane type-1" evidence="7">
    <location>
        <begin position="8"/>
        <end position="188"/>
    </location>
</feature>
<dbReference type="GO" id="GO:0005886">
    <property type="term" value="C:plasma membrane"/>
    <property type="evidence" value="ECO:0007669"/>
    <property type="project" value="UniProtKB-SubCell"/>
</dbReference>
<evidence type="ECO:0000256" key="5">
    <source>
        <dbReference type="ARBA" id="ARBA00023136"/>
    </source>
</evidence>
<keyword evidence="2 6" id="KW-0813">Transport</keyword>
<dbReference type="PROSITE" id="PS50928">
    <property type="entry name" value="ABC_TM1"/>
    <property type="match status" value="1"/>
</dbReference>
<dbReference type="PANTHER" id="PTHR30177">
    <property type="entry name" value="GLYCINE BETAINE/L-PROLINE TRANSPORT SYSTEM PERMEASE PROTEIN PROW"/>
    <property type="match status" value="1"/>
</dbReference>
<dbReference type="PANTHER" id="PTHR30177:SF33">
    <property type="entry name" value="POSSIBLE OSMOPROTECTANT (GLYCINE BETAINE_CARNITINE_CHOLINE_L-PROLINE) TRANSPORT INTEGRAL MEMBRANE PROTEIN ABC TRANSPORTER PROZ"/>
    <property type="match status" value="1"/>
</dbReference>
<protein>
    <submittedName>
        <fullName evidence="8">ABC-type proline/glycine betaine transport system, permease component</fullName>
    </submittedName>
</protein>
<dbReference type="CDD" id="cd06261">
    <property type="entry name" value="TM_PBP2"/>
    <property type="match status" value="1"/>
</dbReference>
<gene>
    <name evidence="8" type="ORF">CMUST_10890</name>
</gene>
<comment type="similarity">
    <text evidence="6">Belongs to the binding-protein-dependent transport system permease family.</text>
</comment>
<feature type="transmembrane region" description="Helical" evidence="6">
    <location>
        <begin position="71"/>
        <end position="94"/>
    </location>
</feature>
<reference evidence="8 9" key="1">
    <citation type="journal article" date="2015" name="Genome Announc.">
        <title>Complete Genome Sequence of the Type Strain Corynebacterium mustelae DSM 45274, Isolated from Various Tissues of a Male Ferret with Lethal Sepsis.</title>
        <authorList>
            <person name="Ruckert C."/>
            <person name="Eimer J."/>
            <person name="Winkler A."/>
            <person name="Tauch A."/>
        </authorList>
    </citation>
    <scope>NUCLEOTIDE SEQUENCE [LARGE SCALE GENOMIC DNA]</scope>
    <source>
        <strain evidence="8 9">DSM 45274</strain>
    </source>
</reference>
<feature type="transmembrane region" description="Helical" evidence="6">
    <location>
        <begin position="12"/>
        <end position="34"/>
    </location>
</feature>
<evidence type="ECO:0000256" key="3">
    <source>
        <dbReference type="ARBA" id="ARBA00022692"/>
    </source>
</evidence>
<keyword evidence="9" id="KW-1185">Reference proteome</keyword>
<keyword evidence="3 6" id="KW-0812">Transmembrane</keyword>
<evidence type="ECO:0000313" key="8">
    <source>
        <dbReference type="EMBL" id="AKK06493.1"/>
    </source>
</evidence>
<name>A0A0G3H3T7_9CORY</name>
<evidence type="ECO:0000256" key="4">
    <source>
        <dbReference type="ARBA" id="ARBA00022989"/>
    </source>
</evidence>
<dbReference type="SUPFAM" id="SSF161098">
    <property type="entry name" value="MetI-like"/>
    <property type="match status" value="1"/>
</dbReference>
<comment type="subcellular location">
    <subcellularLocation>
        <location evidence="6">Cell membrane</location>
        <topology evidence="6">Multi-pass membrane protein</topology>
    </subcellularLocation>
    <subcellularLocation>
        <location evidence="1">Membrane</location>
        <topology evidence="1">Multi-pass membrane protein</topology>
    </subcellularLocation>
</comment>
<keyword evidence="4 6" id="KW-1133">Transmembrane helix</keyword>
<evidence type="ECO:0000256" key="6">
    <source>
        <dbReference type="RuleBase" id="RU363032"/>
    </source>
</evidence>
<dbReference type="KEGG" id="cmv:CMUST_10890"/>
<dbReference type="GO" id="GO:0055085">
    <property type="term" value="P:transmembrane transport"/>
    <property type="evidence" value="ECO:0007669"/>
    <property type="project" value="InterPro"/>
</dbReference>
<evidence type="ECO:0000256" key="1">
    <source>
        <dbReference type="ARBA" id="ARBA00004141"/>
    </source>
</evidence>
<dbReference type="PATRIC" id="fig|571915.4.peg.2318"/>
<proteinExistence type="inferred from homology"/>
<evidence type="ECO:0000313" key="9">
    <source>
        <dbReference type="Proteomes" id="UP000035199"/>
    </source>
</evidence>
<dbReference type="InterPro" id="IPR051204">
    <property type="entry name" value="ABC_transp_perm/SBD"/>
</dbReference>
<evidence type="ECO:0000259" key="7">
    <source>
        <dbReference type="PROSITE" id="PS50928"/>
    </source>
</evidence>
<dbReference type="InterPro" id="IPR035906">
    <property type="entry name" value="MetI-like_sf"/>
</dbReference>
<organism evidence="8 9">
    <name type="scientific">Corynebacterium mustelae</name>
    <dbReference type="NCBI Taxonomy" id="571915"/>
    <lineage>
        <taxon>Bacteria</taxon>
        <taxon>Bacillati</taxon>
        <taxon>Actinomycetota</taxon>
        <taxon>Actinomycetes</taxon>
        <taxon>Mycobacteriales</taxon>
        <taxon>Corynebacteriaceae</taxon>
        <taxon>Corynebacterium</taxon>
    </lineage>
</organism>
<sequence length="203" mass="21260">MDNLFTRILEHLQISGVAIIVATIIGVGLGLVLGRSAKAQFVLALSGGLRALPTLGLLTLTTLYVGIKHSLFAAVVVLIILAIPPVLAGTINGVRTVSPAVYDASFAMGMTSTQVIRQVAWPLALPSILGGFRSCVLQVLSTATVAAFIGMGGLGRYIIDGIALRDYTMVLIGAITVSLLALLADVVLAWAQHKADNRFPSRK</sequence>
<accession>A0A0G3H3T7</accession>
<reference evidence="9" key="2">
    <citation type="submission" date="2015-05" db="EMBL/GenBank/DDBJ databases">
        <title>Complete genome sequence of Corynebacterium mustelae DSM 45274, isolated from various tissues of a male ferret with lethal sepsis.</title>
        <authorList>
            <person name="Ruckert C."/>
            <person name="Albersmeier A."/>
            <person name="Winkler A."/>
            <person name="Tauch A."/>
        </authorList>
    </citation>
    <scope>NUCLEOTIDE SEQUENCE [LARGE SCALE GENOMIC DNA]</scope>
    <source>
        <strain evidence="9">DSM 45274</strain>
    </source>
</reference>
<dbReference type="Proteomes" id="UP000035199">
    <property type="component" value="Chromosome"/>
</dbReference>
<dbReference type="InterPro" id="IPR000515">
    <property type="entry name" value="MetI-like"/>
</dbReference>
<dbReference type="RefSeq" id="WP_047262513.1">
    <property type="nucleotide sequence ID" value="NZ_CP011542.1"/>
</dbReference>